<dbReference type="InParanoid" id="A0A1C7NAQ7"/>
<protein>
    <submittedName>
        <fullName evidence="1">Uncharacterized protein</fullName>
    </submittedName>
</protein>
<dbReference type="AlphaFoldDB" id="A0A1C7NAQ7"/>
<organism evidence="1 2">
    <name type="scientific">Choanephora cucurbitarum</name>
    <dbReference type="NCBI Taxonomy" id="101091"/>
    <lineage>
        <taxon>Eukaryota</taxon>
        <taxon>Fungi</taxon>
        <taxon>Fungi incertae sedis</taxon>
        <taxon>Mucoromycota</taxon>
        <taxon>Mucoromycotina</taxon>
        <taxon>Mucoromycetes</taxon>
        <taxon>Mucorales</taxon>
        <taxon>Mucorineae</taxon>
        <taxon>Choanephoraceae</taxon>
        <taxon>Choanephoroideae</taxon>
        <taxon>Choanephora</taxon>
    </lineage>
</organism>
<accession>A0A1C7NAQ7</accession>
<keyword evidence="2" id="KW-1185">Reference proteome</keyword>
<sequence length="146" mass="16900">MVSKDFTINQHYLEYLHAIGKEYDWSQISCYSLQRRIRGLKTKIDSSQKPKVDKSNILVSTTNTNFYTRSKIAYGVEGINLIDVAFKNLSSASHFESYLFEQKLANIFETSTEDIEFTTKYVNSIFLIEGAFYCSFLKPGSRKMRT</sequence>
<dbReference type="EMBL" id="LUGH01000325">
    <property type="protein sequence ID" value="OBZ86141.1"/>
    <property type="molecule type" value="Genomic_DNA"/>
</dbReference>
<gene>
    <name evidence="1" type="ORF">A0J61_05805</name>
</gene>
<comment type="caution">
    <text evidence="1">The sequence shown here is derived from an EMBL/GenBank/DDBJ whole genome shotgun (WGS) entry which is preliminary data.</text>
</comment>
<reference evidence="1 2" key="1">
    <citation type="submission" date="2016-03" db="EMBL/GenBank/DDBJ databases">
        <title>Choanephora cucurbitarum.</title>
        <authorList>
            <person name="Min B."/>
            <person name="Park H."/>
            <person name="Park J.-H."/>
            <person name="Shin H.-D."/>
            <person name="Choi I.-G."/>
        </authorList>
    </citation>
    <scope>NUCLEOTIDE SEQUENCE [LARGE SCALE GENOMIC DNA]</scope>
    <source>
        <strain evidence="1 2">KUS-F28377</strain>
    </source>
</reference>
<name>A0A1C7NAQ7_9FUNG</name>
<evidence type="ECO:0000313" key="1">
    <source>
        <dbReference type="EMBL" id="OBZ86141.1"/>
    </source>
</evidence>
<proteinExistence type="predicted"/>
<evidence type="ECO:0000313" key="2">
    <source>
        <dbReference type="Proteomes" id="UP000093000"/>
    </source>
</evidence>
<dbReference type="Proteomes" id="UP000093000">
    <property type="component" value="Unassembled WGS sequence"/>
</dbReference>